<dbReference type="Proteomes" id="UP001344658">
    <property type="component" value="Unassembled WGS sequence"/>
</dbReference>
<organism evidence="1 2">
    <name type="scientific">Actinacidiphila polyblastidii</name>
    <dbReference type="NCBI Taxonomy" id="3110430"/>
    <lineage>
        <taxon>Bacteria</taxon>
        <taxon>Bacillati</taxon>
        <taxon>Actinomycetota</taxon>
        <taxon>Actinomycetes</taxon>
        <taxon>Kitasatosporales</taxon>
        <taxon>Streptomycetaceae</taxon>
        <taxon>Actinacidiphila</taxon>
    </lineage>
</organism>
<evidence type="ECO:0000313" key="2">
    <source>
        <dbReference type="Proteomes" id="UP001344658"/>
    </source>
</evidence>
<reference evidence="1 2" key="1">
    <citation type="submission" date="2023-12" db="EMBL/GenBank/DDBJ databases">
        <title>Streptomyces sp. V4-01.</title>
        <authorList>
            <person name="Somphong A."/>
            <person name="Phongsopitanun W."/>
        </authorList>
    </citation>
    <scope>NUCLEOTIDE SEQUENCE [LARGE SCALE GENOMIC DNA]</scope>
    <source>
        <strain evidence="1 2">V4-01</strain>
    </source>
</reference>
<dbReference type="EMBL" id="JAZEWV010000052">
    <property type="protein sequence ID" value="MEE4546732.1"/>
    <property type="molecule type" value="Genomic_DNA"/>
</dbReference>
<dbReference type="InterPro" id="IPR016084">
    <property type="entry name" value="Haem_Oase-like_multi-hlx"/>
</dbReference>
<dbReference type="SUPFAM" id="SSF48613">
    <property type="entry name" value="Heme oxygenase-like"/>
    <property type="match status" value="1"/>
</dbReference>
<comment type="caution">
    <text evidence="1">The sequence shown here is derived from an EMBL/GenBank/DDBJ whole genome shotgun (WGS) entry which is preliminary data.</text>
</comment>
<sequence length="247" mass="26947">MTTHQQPRTASPARPAPLSNSAALRAKLDLFMPRFFGMTSRFWTSSDVRERYPAYLSMLHGAIRSTVPLMELALERSRALAPQDPVAAALVEYFGKHIGEERGHDRWLLQDLVAIGRDPGEPSRAMPRGSVANLVGAQYYWIRHHHPVCLIGHIAVLEGYPPSPALADNLREATGYPADGFRTLRRHATLDVRHRDELLRTLDELPLTAEQAAAVGVSALHTLESVIAAFAELLAGAPPASSTGPAA</sequence>
<dbReference type="Pfam" id="PF14518">
    <property type="entry name" value="Haem_oxygenas_2"/>
    <property type="match status" value="1"/>
</dbReference>
<evidence type="ECO:0000313" key="1">
    <source>
        <dbReference type="EMBL" id="MEE4546732.1"/>
    </source>
</evidence>
<accession>A0ABU7PND5</accession>
<proteinExistence type="predicted"/>
<keyword evidence="2" id="KW-1185">Reference proteome</keyword>
<gene>
    <name evidence="1" type="ORF">V2S66_32810</name>
</gene>
<name>A0ABU7PND5_9ACTN</name>
<protein>
    <submittedName>
        <fullName evidence="1">Iron-containing redox enzyme family protein</fullName>
    </submittedName>
</protein>
<dbReference type="RefSeq" id="WP_330800472.1">
    <property type="nucleotide sequence ID" value="NZ_JAZEWV010000052.1"/>
</dbReference>
<dbReference type="Gene3D" id="1.20.910.10">
    <property type="entry name" value="Heme oxygenase-like"/>
    <property type="match status" value="1"/>
</dbReference>